<evidence type="ECO:0008006" key="3">
    <source>
        <dbReference type="Google" id="ProtNLM"/>
    </source>
</evidence>
<evidence type="ECO:0000313" key="1">
    <source>
        <dbReference type="EMBL" id="GGO67954.1"/>
    </source>
</evidence>
<reference evidence="1" key="1">
    <citation type="journal article" date="2014" name="Int. J. Syst. Evol. Microbiol.">
        <title>Complete genome sequence of Corynebacterium casei LMG S-19264T (=DSM 44701T), isolated from a smear-ripened cheese.</title>
        <authorList>
            <consortium name="US DOE Joint Genome Institute (JGI-PGF)"/>
            <person name="Walter F."/>
            <person name="Albersmeier A."/>
            <person name="Kalinowski J."/>
            <person name="Ruckert C."/>
        </authorList>
    </citation>
    <scope>NUCLEOTIDE SEQUENCE</scope>
    <source>
        <strain evidence="1">CGMCC 1.7086</strain>
    </source>
</reference>
<keyword evidence="2" id="KW-1185">Reference proteome</keyword>
<proteinExistence type="predicted"/>
<accession>A0A917YYL3</accession>
<dbReference type="EMBL" id="BMLS01000002">
    <property type="protein sequence ID" value="GGO67954.1"/>
    <property type="molecule type" value="Genomic_DNA"/>
</dbReference>
<comment type="caution">
    <text evidence="1">The sequence shown here is derived from an EMBL/GenBank/DDBJ whole genome shotgun (WGS) entry which is preliminary data.</text>
</comment>
<dbReference type="Proteomes" id="UP000606935">
    <property type="component" value="Unassembled WGS sequence"/>
</dbReference>
<organism evidence="1 2">
    <name type="scientific">Bowmanella pacifica</name>
    <dbReference type="NCBI Taxonomy" id="502051"/>
    <lineage>
        <taxon>Bacteria</taxon>
        <taxon>Pseudomonadati</taxon>
        <taxon>Pseudomonadota</taxon>
        <taxon>Gammaproteobacteria</taxon>
        <taxon>Alteromonadales</taxon>
        <taxon>Alteromonadaceae</taxon>
        <taxon>Bowmanella</taxon>
    </lineage>
</organism>
<dbReference type="AlphaFoldDB" id="A0A917YYL3"/>
<gene>
    <name evidence="1" type="ORF">GCM10010982_15740</name>
</gene>
<reference evidence="1" key="2">
    <citation type="submission" date="2020-09" db="EMBL/GenBank/DDBJ databases">
        <authorList>
            <person name="Sun Q."/>
            <person name="Zhou Y."/>
        </authorList>
    </citation>
    <scope>NUCLEOTIDE SEQUENCE</scope>
    <source>
        <strain evidence="1">CGMCC 1.7086</strain>
    </source>
</reference>
<sequence length="128" mass="15102">MPTDALREFIQCLPLPALVAKHTKHSRVNHPTLLVNQQFSNELGYVHSDIPDKHSWWQKVYPDPLYQQVVQRQWELEEELAEREGRQFIRLDVNLTLKNGREKRYRVLSSPCPGLPDYIQVLFIELTP</sequence>
<evidence type="ECO:0000313" key="2">
    <source>
        <dbReference type="Proteomes" id="UP000606935"/>
    </source>
</evidence>
<dbReference type="RefSeq" id="WP_188692869.1">
    <property type="nucleotide sequence ID" value="NZ_BMLS01000002.1"/>
</dbReference>
<name>A0A917YYL3_9ALTE</name>
<protein>
    <recommendedName>
        <fullName evidence="3">PAS domain-containing protein</fullName>
    </recommendedName>
</protein>